<dbReference type="PANTHER" id="PTHR43394:SF1">
    <property type="entry name" value="ATP-BINDING CASSETTE SUB-FAMILY B MEMBER 10, MITOCHONDRIAL"/>
    <property type="match status" value="1"/>
</dbReference>
<dbReference type="GO" id="GO:0016887">
    <property type="term" value="F:ATP hydrolysis activity"/>
    <property type="evidence" value="ECO:0007669"/>
    <property type="project" value="InterPro"/>
</dbReference>
<name>A0A0Z8G500_STRSU</name>
<dbReference type="PROSITE" id="PS50929">
    <property type="entry name" value="ABC_TM1F"/>
    <property type="match status" value="1"/>
</dbReference>
<proteinExistence type="predicted"/>
<protein>
    <submittedName>
        <fullName evidence="16">Lantibiotic transport/processing ATP-binding protein</fullName>
        <ecNumber evidence="16">3.4.22.-</ecNumber>
    </submittedName>
</protein>
<dbReference type="InterPro" id="IPR036640">
    <property type="entry name" value="ABC1_TM_sf"/>
</dbReference>
<dbReference type="GO" id="GO:0008234">
    <property type="term" value="F:cysteine-type peptidase activity"/>
    <property type="evidence" value="ECO:0007669"/>
    <property type="project" value="UniProtKB-KW"/>
</dbReference>
<dbReference type="EMBL" id="FIIX01000019">
    <property type="protein sequence ID" value="CYW00986.1"/>
    <property type="molecule type" value="Genomic_DNA"/>
</dbReference>
<gene>
    <name evidence="16" type="primary">lagD_2</name>
    <name evidence="16" type="ORF">ERS132461_01055</name>
</gene>
<feature type="transmembrane region" description="Helical" evidence="12">
    <location>
        <begin position="200"/>
        <end position="225"/>
    </location>
</feature>
<evidence type="ECO:0000256" key="9">
    <source>
        <dbReference type="ARBA" id="ARBA00022840"/>
    </source>
</evidence>
<reference evidence="16 17" key="1">
    <citation type="submission" date="2016-02" db="EMBL/GenBank/DDBJ databases">
        <authorList>
            <consortium name="Pathogen Informatics"/>
        </authorList>
    </citation>
    <scope>NUCLEOTIDE SEQUENCE [LARGE SCALE GENOMIC DNA]</scope>
    <source>
        <strain evidence="16 17">LSS99</strain>
    </source>
</reference>
<dbReference type="Gene3D" id="3.90.70.10">
    <property type="entry name" value="Cysteine proteinases"/>
    <property type="match status" value="1"/>
</dbReference>
<keyword evidence="9 16" id="KW-0067">ATP-binding</keyword>
<keyword evidence="4" id="KW-0645">Protease</keyword>
<evidence type="ECO:0000256" key="3">
    <source>
        <dbReference type="ARBA" id="ARBA00022475"/>
    </source>
</evidence>
<dbReference type="SUPFAM" id="SSF52540">
    <property type="entry name" value="P-loop containing nucleoside triphosphate hydrolases"/>
    <property type="match status" value="1"/>
</dbReference>
<dbReference type="InterPro" id="IPR011527">
    <property type="entry name" value="ABC1_TM_dom"/>
</dbReference>
<evidence type="ECO:0000313" key="17">
    <source>
        <dbReference type="Proteomes" id="UP000073388"/>
    </source>
</evidence>
<evidence type="ECO:0000256" key="4">
    <source>
        <dbReference type="ARBA" id="ARBA00022670"/>
    </source>
</evidence>
<evidence type="ECO:0000256" key="11">
    <source>
        <dbReference type="ARBA" id="ARBA00023136"/>
    </source>
</evidence>
<dbReference type="InterPro" id="IPR003439">
    <property type="entry name" value="ABC_transporter-like_ATP-bd"/>
</dbReference>
<feature type="domain" description="Peptidase C39" evidence="15">
    <location>
        <begin position="9"/>
        <end position="131"/>
    </location>
</feature>
<evidence type="ECO:0000259" key="14">
    <source>
        <dbReference type="PROSITE" id="PS50929"/>
    </source>
</evidence>
<dbReference type="SMART" id="SM00382">
    <property type="entry name" value="AAA"/>
    <property type="match status" value="1"/>
</dbReference>
<dbReference type="PANTHER" id="PTHR43394">
    <property type="entry name" value="ATP-DEPENDENT PERMEASE MDL1, MITOCHONDRIAL"/>
    <property type="match status" value="1"/>
</dbReference>
<evidence type="ECO:0000256" key="5">
    <source>
        <dbReference type="ARBA" id="ARBA00022692"/>
    </source>
</evidence>
<keyword evidence="2" id="KW-0813">Transport</keyword>
<feature type="transmembrane region" description="Helical" evidence="12">
    <location>
        <begin position="159"/>
        <end position="180"/>
    </location>
</feature>
<dbReference type="InterPro" id="IPR005074">
    <property type="entry name" value="Peptidase_C39"/>
</dbReference>
<comment type="subcellular location">
    <subcellularLocation>
        <location evidence="1">Cell membrane</location>
        <topology evidence="1">Multi-pass membrane protein</topology>
    </subcellularLocation>
</comment>
<accession>A0A0Z8G500</accession>
<dbReference type="InterPro" id="IPR003593">
    <property type="entry name" value="AAA+_ATPase"/>
</dbReference>
<dbReference type="Pfam" id="PF03412">
    <property type="entry name" value="Peptidase_C39"/>
    <property type="match status" value="1"/>
</dbReference>
<dbReference type="Pfam" id="PF00664">
    <property type="entry name" value="ABC_membrane"/>
    <property type="match status" value="1"/>
</dbReference>
<dbReference type="Proteomes" id="UP000073388">
    <property type="component" value="Unassembled WGS sequence"/>
</dbReference>
<keyword evidence="10 12" id="KW-1133">Transmembrane helix</keyword>
<dbReference type="Gene3D" id="1.20.1560.10">
    <property type="entry name" value="ABC transporter type 1, transmembrane domain"/>
    <property type="match status" value="1"/>
</dbReference>
<dbReference type="RefSeq" id="WP_044753601.1">
    <property type="nucleotide sequence ID" value="NZ_CEIE01000015.1"/>
</dbReference>
<dbReference type="GO" id="GO:0015421">
    <property type="term" value="F:ABC-type oligopeptide transporter activity"/>
    <property type="evidence" value="ECO:0007669"/>
    <property type="project" value="TreeGrafter"/>
</dbReference>
<keyword evidence="11 12" id="KW-0472">Membrane</keyword>
<dbReference type="FunFam" id="3.40.50.300:FF:000299">
    <property type="entry name" value="ABC transporter ATP-binding protein/permease"/>
    <property type="match status" value="1"/>
</dbReference>
<dbReference type="InterPro" id="IPR039421">
    <property type="entry name" value="Type_1_exporter"/>
</dbReference>
<evidence type="ECO:0000256" key="1">
    <source>
        <dbReference type="ARBA" id="ARBA00004651"/>
    </source>
</evidence>
<feature type="domain" description="ABC transmembrane type-1" evidence="14">
    <location>
        <begin position="162"/>
        <end position="441"/>
    </location>
</feature>
<dbReference type="AlphaFoldDB" id="A0A0Z8G500"/>
<dbReference type="GO" id="GO:0005524">
    <property type="term" value="F:ATP binding"/>
    <property type="evidence" value="ECO:0007669"/>
    <property type="project" value="UniProtKB-KW"/>
</dbReference>
<evidence type="ECO:0000259" key="13">
    <source>
        <dbReference type="PROSITE" id="PS50893"/>
    </source>
</evidence>
<keyword evidence="3" id="KW-1003">Cell membrane</keyword>
<feature type="transmembrane region" description="Helical" evidence="12">
    <location>
        <begin position="418"/>
        <end position="438"/>
    </location>
</feature>
<dbReference type="PROSITE" id="PS50990">
    <property type="entry name" value="PEPTIDASE_C39"/>
    <property type="match status" value="1"/>
</dbReference>
<dbReference type="SUPFAM" id="SSF90123">
    <property type="entry name" value="ABC transporter transmembrane region"/>
    <property type="match status" value="1"/>
</dbReference>
<evidence type="ECO:0000256" key="2">
    <source>
        <dbReference type="ARBA" id="ARBA00022448"/>
    </source>
</evidence>
<dbReference type="PROSITE" id="PS00211">
    <property type="entry name" value="ABC_TRANSPORTER_1"/>
    <property type="match status" value="1"/>
</dbReference>
<evidence type="ECO:0000256" key="12">
    <source>
        <dbReference type="SAM" id="Phobius"/>
    </source>
</evidence>
<keyword evidence="8" id="KW-0788">Thiol protease</keyword>
<evidence type="ECO:0000313" key="16">
    <source>
        <dbReference type="EMBL" id="CYW00986.1"/>
    </source>
</evidence>
<keyword evidence="5 12" id="KW-0812">Transmembrane</keyword>
<dbReference type="PROSITE" id="PS50893">
    <property type="entry name" value="ABC_TRANSPORTER_2"/>
    <property type="match status" value="1"/>
</dbReference>
<feature type="domain" description="ABC transporter" evidence="13">
    <location>
        <begin position="473"/>
        <end position="706"/>
    </location>
</feature>
<evidence type="ECO:0000256" key="6">
    <source>
        <dbReference type="ARBA" id="ARBA00022741"/>
    </source>
</evidence>
<feature type="transmembrane region" description="Helical" evidence="12">
    <location>
        <begin position="388"/>
        <end position="406"/>
    </location>
</feature>
<evidence type="ECO:0000256" key="8">
    <source>
        <dbReference type="ARBA" id="ARBA00022807"/>
    </source>
</evidence>
<dbReference type="EC" id="3.4.22.-" evidence="16"/>
<feature type="transmembrane region" description="Helical" evidence="12">
    <location>
        <begin position="299"/>
        <end position="318"/>
    </location>
</feature>
<sequence length="707" mass="81691">MKKVKFIQQLSETGCGIAAICMILNFYGCKICVADLNQKFNIARDGISVKDLMKVSNEYGLNSKAIKLKDKKNLMQIQGLFPCICIKDNNHYIVLERIKNNYVFYLDPEIGRKSLKIEEFIELFTGVILSFTPNDSFRKVKQKKYTLKILKLGLFDKKIASFIVMVSIMIQLMTLFTPWFTKYIIDDVIGKDFNENRWILFVYPLVFVLAYGLFSFVRYVMIAFLEKKYIASLKQSIVQKIFKLPLTFFDVRPVGEIISRINNIDALQQIITNIITSVFIDFVTIIIVLIAMFKSSKNLTFLIFAIGLLLCGVIYIFLRVVDKKNMDTIVNREKTQSYLMQLFSNVSVMKTIGSNQRITEKWHKYYDNQILSEYNREKILGFYQSFMISYRLLPTLIILFYGSVLISDKIMTIGEMMAFISLTNLFLNPLATIIQNIFDFQYSSKLIDRLTEIILEDEEIVDNGDDITVIDSIEFKNVRFSYTGNNEESVIDGISFKLKKGERLSLVGKTGCGKTTIIKLLLSLYHKYDGEILINNKDIKQYNLDSYRKLFGVVLQNQMFFNDTIRNNVDILNSHTDEEVLSALKIASFEEDVKKMPFNIYTHIGDNGYNLSGGQRQRLAIARVLLQKPKLIILDEGTNQLDAITEEKIMENLRDRKITLITITHRLPTIISSDQILFLDNGKIVDRGKHNDILNRNAIYKGLFNKQ</sequence>
<evidence type="ECO:0000256" key="7">
    <source>
        <dbReference type="ARBA" id="ARBA00022801"/>
    </source>
</evidence>
<dbReference type="InterPro" id="IPR017871">
    <property type="entry name" value="ABC_transporter-like_CS"/>
</dbReference>
<dbReference type="InterPro" id="IPR027417">
    <property type="entry name" value="P-loop_NTPase"/>
</dbReference>
<keyword evidence="6" id="KW-0547">Nucleotide-binding</keyword>
<dbReference type="Gene3D" id="3.40.50.300">
    <property type="entry name" value="P-loop containing nucleotide triphosphate hydrolases"/>
    <property type="match status" value="1"/>
</dbReference>
<feature type="transmembrane region" description="Helical" evidence="12">
    <location>
        <begin position="270"/>
        <end position="293"/>
    </location>
</feature>
<evidence type="ECO:0000256" key="10">
    <source>
        <dbReference type="ARBA" id="ARBA00022989"/>
    </source>
</evidence>
<dbReference type="CDD" id="cd18555">
    <property type="entry name" value="ABC_6TM_T1SS_like"/>
    <property type="match status" value="1"/>
</dbReference>
<keyword evidence="7 16" id="KW-0378">Hydrolase</keyword>
<evidence type="ECO:0000259" key="15">
    <source>
        <dbReference type="PROSITE" id="PS50990"/>
    </source>
</evidence>
<dbReference type="GO" id="GO:0005886">
    <property type="term" value="C:plasma membrane"/>
    <property type="evidence" value="ECO:0007669"/>
    <property type="project" value="UniProtKB-SubCell"/>
</dbReference>
<dbReference type="GO" id="GO:0006508">
    <property type="term" value="P:proteolysis"/>
    <property type="evidence" value="ECO:0007669"/>
    <property type="project" value="UniProtKB-KW"/>
</dbReference>
<dbReference type="Pfam" id="PF00005">
    <property type="entry name" value="ABC_tran"/>
    <property type="match status" value="1"/>
</dbReference>
<organism evidence="16 17">
    <name type="scientific">Streptococcus suis</name>
    <dbReference type="NCBI Taxonomy" id="1307"/>
    <lineage>
        <taxon>Bacteria</taxon>
        <taxon>Bacillati</taxon>
        <taxon>Bacillota</taxon>
        <taxon>Bacilli</taxon>
        <taxon>Lactobacillales</taxon>
        <taxon>Streptococcaceae</taxon>
        <taxon>Streptococcus</taxon>
    </lineage>
</organism>